<sequence>GHQPGHHDPVPARRAAGARRALAARRPPSTAAVLGVAGVDDRRGHRRPGRRLRGELAQPARVGRLLVRRRPGLDDDHLALHGRPRALREQRAHGAEVGRRLLPPARPLLPLRVVRPAAERLGHRVQRLGRRSHGLGDHRDAAAGLGQAAALAAAGLRRNRRRGRAEPPVRRSGCRGAGRAGRRRRGSRDPRPDRRVRDLRDRHQGVRGAVAGRGRRLLRACRVHRGGGDAGTGGRVRRRLLLSCGRRDAL</sequence>
<feature type="non-terminal residue" evidence="2">
    <location>
        <position position="250"/>
    </location>
</feature>
<evidence type="ECO:0000256" key="1">
    <source>
        <dbReference type="SAM" id="MobiDB-lite"/>
    </source>
</evidence>
<feature type="region of interest" description="Disordered" evidence="1">
    <location>
        <begin position="154"/>
        <end position="211"/>
    </location>
</feature>
<protein>
    <submittedName>
        <fullName evidence="2">Uncharacterized protein</fullName>
    </submittedName>
</protein>
<reference evidence="2" key="1">
    <citation type="submission" date="2020-02" db="EMBL/GenBank/DDBJ databases">
        <authorList>
            <person name="Meier V. D."/>
        </authorList>
    </citation>
    <scope>NUCLEOTIDE SEQUENCE</scope>
    <source>
        <strain evidence="2">AVDCRST_MAG30</strain>
    </source>
</reference>
<name>A0A6J4TTY1_9ACTN</name>
<feature type="compositionally biased region" description="Basic and acidic residues" evidence="1">
    <location>
        <begin position="187"/>
        <end position="204"/>
    </location>
</feature>
<evidence type="ECO:0000313" key="2">
    <source>
        <dbReference type="EMBL" id="CAA9531969.1"/>
    </source>
</evidence>
<accession>A0A6J4TTY1</accession>
<organism evidence="2">
    <name type="scientific">uncultured Solirubrobacteraceae bacterium</name>
    <dbReference type="NCBI Taxonomy" id="1162706"/>
    <lineage>
        <taxon>Bacteria</taxon>
        <taxon>Bacillati</taxon>
        <taxon>Actinomycetota</taxon>
        <taxon>Thermoleophilia</taxon>
        <taxon>Solirubrobacterales</taxon>
        <taxon>Solirubrobacteraceae</taxon>
        <taxon>environmental samples</taxon>
    </lineage>
</organism>
<dbReference type="EMBL" id="CADCVS010000511">
    <property type="protein sequence ID" value="CAA9531969.1"/>
    <property type="molecule type" value="Genomic_DNA"/>
</dbReference>
<dbReference type="AlphaFoldDB" id="A0A6J4TTY1"/>
<gene>
    <name evidence="2" type="ORF">AVDCRST_MAG30-3881</name>
</gene>
<feature type="non-terminal residue" evidence="2">
    <location>
        <position position="1"/>
    </location>
</feature>
<proteinExistence type="predicted"/>